<comment type="similarity">
    <text evidence="1 4">Belongs to the purine/pyrimidine phosphoribosyltransferase family. PyrR subfamily.</text>
</comment>
<proteinExistence type="inferred from homology"/>
<comment type="function">
    <text evidence="4">Regulates the transcription of the pyrimidine nucleotide (pyr) operon in response to exogenous pyrimidines.</text>
</comment>
<protein>
    <recommendedName>
        <fullName evidence="4">Bifunctional protein PyrR</fullName>
    </recommendedName>
    <domain>
        <recommendedName>
            <fullName evidence="4">Pyrimidine operon regulatory protein</fullName>
        </recommendedName>
    </domain>
    <domain>
        <recommendedName>
            <fullName evidence="4">Uracil phosphoribosyltransferase</fullName>
            <shortName evidence="4">UPRTase</shortName>
            <ecNumber evidence="4">2.4.2.9</ecNumber>
        </recommendedName>
    </domain>
</protein>
<dbReference type="GO" id="GO:0004845">
    <property type="term" value="F:uracil phosphoribosyltransferase activity"/>
    <property type="evidence" value="ECO:0007669"/>
    <property type="project" value="UniProtKB-EC"/>
</dbReference>
<keyword evidence="4 6" id="KW-0328">Glycosyltransferase</keyword>
<dbReference type="Proteomes" id="UP001054846">
    <property type="component" value="Chromosome"/>
</dbReference>
<gene>
    <name evidence="4 6" type="primary">pyrR</name>
    <name evidence="6" type="ORF">ISF26_17490</name>
</gene>
<feature type="domain" description="Phosphoribosyltransferase" evidence="5">
    <location>
        <begin position="10"/>
        <end position="153"/>
    </location>
</feature>
<comment type="function">
    <text evidence="4">Also displays a weak uracil phosphoribosyltransferase activity which is not physiologically significant.</text>
</comment>
<dbReference type="InterPro" id="IPR000836">
    <property type="entry name" value="PRTase_dom"/>
</dbReference>
<dbReference type="PANTHER" id="PTHR11608">
    <property type="entry name" value="BIFUNCTIONAL PROTEIN PYRR"/>
    <property type="match status" value="1"/>
</dbReference>
<feature type="short sequence motif" description="PRPP-binding" evidence="4">
    <location>
        <begin position="99"/>
        <end position="111"/>
    </location>
</feature>
<organism evidence="6 7">
    <name type="scientific">Gloeobacter morelensis MG652769</name>
    <dbReference type="NCBI Taxonomy" id="2781736"/>
    <lineage>
        <taxon>Bacteria</taxon>
        <taxon>Bacillati</taxon>
        <taxon>Cyanobacteriota</taxon>
        <taxon>Cyanophyceae</taxon>
        <taxon>Gloeobacterales</taxon>
        <taxon>Gloeobacteraceae</taxon>
        <taxon>Gloeobacter</taxon>
        <taxon>Gloeobacter morelensis</taxon>
    </lineage>
</organism>
<evidence type="ECO:0000313" key="7">
    <source>
        <dbReference type="Proteomes" id="UP001054846"/>
    </source>
</evidence>
<comment type="catalytic activity">
    <reaction evidence="4">
        <text>UMP + diphosphate = 5-phospho-alpha-D-ribose 1-diphosphate + uracil</text>
        <dbReference type="Rhea" id="RHEA:13017"/>
        <dbReference type="ChEBI" id="CHEBI:17568"/>
        <dbReference type="ChEBI" id="CHEBI:33019"/>
        <dbReference type="ChEBI" id="CHEBI:57865"/>
        <dbReference type="ChEBI" id="CHEBI:58017"/>
        <dbReference type="EC" id="2.4.2.9"/>
    </reaction>
</comment>
<evidence type="ECO:0000259" key="5">
    <source>
        <dbReference type="Pfam" id="PF00156"/>
    </source>
</evidence>
<evidence type="ECO:0000256" key="1">
    <source>
        <dbReference type="ARBA" id="ARBA00005565"/>
    </source>
</evidence>
<evidence type="ECO:0000256" key="2">
    <source>
        <dbReference type="ARBA" id="ARBA00023015"/>
    </source>
</evidence>
<dbReference type="CDD" id="cd06223">
    <property type="entry name" value="PRTases_typeI"/>
    <property type="match status" value="1"/>
</dbReference>
<dbReference type="Pfam" id="PF00156">
    <property type="entry name" value="Pribosyltran"/>
    <property type="match status" value="1"/>
</dbReference>
<keyword evidence="3 4" id="KW-0804">Transcription</keyword>
<dbReference type="EC" id="2.4.2.9" evidence="4"/>
<dbReference type="HAMAP" id="MF_01219">
    <property type="entry name" value="PyrR"/>
    <property type="match status" value="1"/>
</dbReference>
<keyword evidence="4 6" id="KW-0808">Transferase</keyword>
<dbReference type="EMBL" id="CP063845">
    <property type="protein sequence ID" value="UFP93566.1"/>
    <property type="molecule type" value="Genomic_DNA"/>
</dbReference>
<dbReference type="InterPro" id="IPR050137">
    <property type="entry name" value="PyrR_bifunctional"/>
</dbReference>
<dbReference type="Gene3D" id="3.40.50.2020">
    <property type="match status" value="1"/>
</dbReference>
<dbReference type="InterPro" id="IPR029057">
    <property type="entry name" value="PRTase-like"/>
</dbReference>
<reference evidence="6 7" key="1">
    <citation type="journal article" date="2021" name="Genome Biol. Evol.">
        <title>Complete Genome Sequencing of a Novel Gloeobacter Species from a Waterfall Cave in Mexico.</title>
        <authorList>
            <person name="Saw J.H."/>
            <person name="Cardona T."/>
            <person name="Montejano G."/>
        </authorList>
    </citation>
    <scope>NUCLEOTIDE SEQUENCE [LARGE SCALE GENOMIC DNA]</scope>
    <source>
        <strain evidence="6">MG652769</strain>
    </source>
</reference>
<keyword evidence="2 4" id="KW-0805">Transcription regulation</keyword>
<evidence type="ECO:0000313" key="6">
    <source>
        <dbReference type="EMBL" id="UFP93566.1"/>
    </source>
</evidence>
<dbReference type="NCBIfam" id="NF003549">
    <property type="entry name" value="PRK05205.1-5"/>
    <property type="match status" value="1"/>
</dbReference>
<dbReference type="RefSeq" id="WP_230840615.1">
    <property type="nucleotide sequence ID" value="NZ_CP063845.1"/>
</dbReference>
<evidence type="ECO:0000256" key="3">
    <source>
        <dbReference type="ARBA" id="ARBA00023163"/>
    </source>
</evidence>
<sequence>MSRDPVEILSATELRRTLQRLATQIIENNRGVEDLVLLGIYTRGVPLAERLGQLIDGLENTSVPVGALDITLYRDDLRDIGVRPLNRSEIPCDITERNVYLVDDVIYRGRTVRAALDALTDYGRPAAIRLAVLVDRGWRDLPIHPDLVGRKLPTARHEQVKVLLEEIDGRDGVLLY</sequence>
<evidence type="ECO:0000256" key="4">
    <source>
        <dbReference type="HAMAP-Rule" id="MF_01219"/>
    </source>
</evidence>
<dbReference type="SUPFAM" id="SSF53271">
    <property type="entry name" value="PRTase-like"/>
    <property type="match status" value="1"/>
</dbReference>
<name>A0ABY3PIR7_9CYAN</name>
<accession>A0ABY3PIR7</accession>
<dbReference type="PANTHER" id="PTHR11608:SF0">
    <property type="entry name" value="BIFUNCTIONAL PROTEIN PYRR"/>
    <property type="match status" value="1"/>
</dbReference>
<dbReference type="InterPro" id="IPR023050">
    <property type="entry name" value="PyrR"/>
</dbReference>
<keyword evidence="7" id="KW-1185">Reference proteome</keyword>